<evidence type="ECO:0000256" key="6">
    <source>
        <dbReference type="PROSITE-ProRule" id="PRU00236"/>
    </source>
</evidence>
<dbReference type="InterPro" id="IPR026590">
    <property type="entry name" value="Ssirtuin_cat_dom"/>
</dbReference>
<comment type="subcellular location">
    <subcellularLocation>
        <location evidence="1">Mitochondrion</location>
    </subcellularLocation>
</comment>
<evidence type="ECO:0000313" key="10">
    <source>
        <dbReference type="Proteomes" id="UP000283269"/>
    </source>
</evidence>
<sequence length="1080" mass="116467">MSFTTIALRAAKKPVGTRAFHTPFALLGTSPLTASTSTPNDLAYQYEKQYYDLPHEPLMSSSGYRTYVVSEPDASARHYEVPAGAYPTSSPFLHFNATAAPDVNGAQYSSTGGDLLAHGYTTRAAPQNPGGVGESSAVRYASAPGKMGARGGGYGGAGLVDAQGTKAGVGSLGERNPAPTDGRVAEQFSKAGIDGAWKLRNHDQQPQGQSEMTIYLPLDSKSPLPPSPSFLVPSSNHATHLSRVFQAIMKARRIVVICGAGISVQAGIPDFRSSDGLFQSIKRDNPREALSSGKELFDVSVFNSEQKTLLFCQMIAQLSDLSQAAQPTSFHHVLRALDDRGRLLRVYTQNIDAIEQKSGLSFGVPEFEGKRAKSRSKAKSTAVAVEEIGANAASDQQQHGNGNGNESGGPVASTSRLPSPPAETPRCIPLHGTLQSMHCQICNHSFPLQEYLPSLNSGVPPPCPECTSLEATRQLVGKRPRGIGRLRPSVVLYNEAHKDGEGVGNVVQKDLIGASKGKGRSGADLLLVVGTSLRVPGTKRMVREFAKAVRSRGVGSSSSSAKDEQPQHASSPGNRNANGSRNSSGLATPEPSPRRSPTADDESASATGSSASVPMKAIYLNLDFPMPTREWEGVFDAWIQGDAQEFAEILRAEIEKEARAKEVVVERKLKKKREEEQEQEQEEMMVANAAAEAMLDLAGEGKLRPEEEEGQTQTEDELPDYGRMLLEREKNAKENGKKQHGTTSAKRKFGHGSKNAATLSSSSSSSTSSLSSSSSSMSSSSSSLLTPPTPTSLGKRKKAALPLSPPRTPIIRGKRKEGGEVSLPAARTTTTRGRGKGRNNDEDRDVDVKNNDDDDNEQRKKARSKLLVRIPSRTVQYHVPEVYIKTKPPPPQPHYRTVYDPPQYVRPYEFLRGSGSMDVDVDMDMDMDVDIVGEEEESEVNRAHAHASHSPSVRYASSASRVSERAALPPHYLPLNHHSNSRPDSQSVHGMSLSPVLSRHPYSRSPVVTPRSPALPPPAIPAIPRPPHFQTQTMGMPTALPTPPRLNDHHRLGGRIDHSHTLLNLRMARTSLQLGVQDSA</sequence>
<dbReference type="InterPro" id="IPR050134">
    <property type="entry name" value="NAD-dep_sirtuin_deacylases"/>
</dbReference>
<keyword evidence="4" id="KW-0520">NAD</keyword>
<keyword evidence="3" id="KW-0808">Transferase</keyword>
<dbReference type="PANTHER" id="PTHR11085:SF15">
    <property type="entry name" value="NAD-DEPENDENT HISTONE DEACETYLASE HST4"/>
    <property type="match status" value="1"/>
</dbReference>
<evidence type="ECO:0000256" key="3">
    <source>
        <dbReference type="ARBA" id="ARBA00022679"/>
    </source>
</evidence>
<comment type="caution">
    <text evidence="6">Lacks conserved residue(s) required for the propagation of feature annotation.</text>
</comment>
<dbReference type="EMBL" id="NHYD01003443">
    <property type="protein sequence ID" value="PPQ77138.1"/>
    <property type="molecule type" value="Genomic_DNA"/>
</dbReference>
<dbReference type="GO" id="GO:0070403">
    <property type="term" value="F:NAD+ binding"/>
    <property type="evidence" value="ECO:0007669"/>
    <property type="project" value="InterPro"/>
</dbReference>
<feature type="region of interest" description="Disordered" evidence="7">
    <location>
        <begin position="392"/>
        <end position="428"/>
    </location>
</feature>
<dbReference type="GO" id="GO:0000122">
    <property type="term" value="P:negative regulation of transcription by RNA polymerase II"/>
    <property type="evidence" value="ECO:0007669"/>
    <property type="project" value="TreeGrafter"/>
</dbReference>
<dbReference type="PROSITE" id="PS50305">
    <property type="entry name" value="SIRTUIN"/>
    <property type="match status" value="1"/>
</dbReference>
<feature type="compositionally biased region" description="Low complexity" evidence="7">
    <location>
        <begin position="551"/>
        <end position="560"/>
    </location>
</feature>
<evidence type="ECO:0000256" key="5">
    <source>
        <dbReference type="ARBA" id="ARBA00023128"/>
    </source>
</evidence>
<dbReference type="STRING" id="93625.A0A409WF10"/>
<feature type="region of interest" description="Disordered" evidence="7">
    <location>
        <begin position="935"/>
        <end position="1015"/>
    </location>
</feature>
<organism evidence="9 10">
    <name type="scientific">Psilocybe cyanescens</name>
    <dbReference type="NCBI Taxonomy" id="93625"/>
    <lineage>
        <taxon>Eukaryota</taxon>
        <taxon>Fungi</taxon>
        <taxon>Dikarya</taxon>
        <taxon>Basidiomycota</taxon>
        <taxon>Agaricomycotina</taxon>
        <taxon>Agaricomycetes</taxon>
        <taxon>Agaricomycetidae</taxon>
        <taxon>Agaricales</taxon>
        <taxon>Agaricineae</taxon>
        <taxon>Strophariaceae</taxon>
        <taxon>Psilocybe</taxon>
    </lineage>
</organism>
<gene>
    <name evidence="9" type="ORF">CVT25_010832</name>
</gene>
<feature type="compositionally biased region" description="Basic and acidic residues" evidence="7">
    <location>
        <begin position="725"/>
        <end position="737"/>
    </location>
</feature>
<dbReference type="InterPro" id="IPR003000">
    <property type="entry name" value="Sirtuin"/>
</dbReference>
<feature type="region of interest" description="Disordered" evidence="7">
    <location>
        <begin position="690"/>
        <end position="862"/>
    </location>
</feature>
<dbReference type="GO" id="GO:1990414">
    <property type="term" value="P:replication-born double-strand break repair via sister chromatid exchange"/>
    <property type="evidence" value="ECO:0007669"/>
    <property type="project" value="TreeGrafter"/>
</dbReference>
<dbReference type="GO" id="GO:0005634">
    <property type="term" value="C:nucleus"/>
    <property type="evidence" value="ECO:0007669"/>
    <property type="project" value="TreeGrafter"/>
</dbReference>
<feature type="compositionally biased region" description="Low complexity" evidence="7">
    <location>
        <begin position="758"/>
        <end position="786"/>
    </location>
</feature>
<proteinExistence type="inferred from homology"/>
<feature type="compositionally biased region" description="Acidic residues" evidence="7">
    <location>
        <begin position="706"/>
        <end position="719"/>
    </location>
</feature>
<dbReference type="SUPFAM" id="SSF52467">
    <property type="entry name" value="DHS-like NAD/FAD-binding domain"/>
    <property type="match status" value="1"/>
</dbReference>
<dbReference type="InterPro" id="IPR029035">
    <property type="entry name" value="DHS-like_NAD/FAD-binding_dom"/>
</dbReference>
<dbReference type="GO" id="GO:0005739">
    <property type="term" value="C:mitochondrion"/>
    <property type="evidence" value="ECO:0007669"/>
    <property type="project" value="UniProtKB-SubCell"/>
</dbReference>
<evidence type="ECO:0000256" key="1">
    <source>
        <dbReference type="ARBA" id="ARBA00004173"/>
    </source>
</evidence>
<dbReference type="Pfam" id="PF02146">
    <property type="entry name" value="SIR2"/>
    <property type="match status" value="2"/>
</dbReference>
<feature type="compositionally biased region" description="Low complexity" evidence="7">
    <location>
        <begin position="569"/>
        <end position="585"/>
    </location>
</feature>
<feature type="compositionally biased region" description="Basic and acidic residues" evidence="7">
    <location>
        <begin position="838"/>
        <end position="851"/>
    </location>
</feature>
<dbReference type="GO" id="GO:0017136">
    <property type="term" value="F:histone deacetylase activity, NAD-dependent"/>
    <property type="evidence" value="ECO:0007669"/>
    <property type="project" value="TreeGrafter"/>
</dbReference>
<dbReference type="GO" id="GO:0031934">
    <property type="term" value="C:mating-type region heterochromatin"/>
    <property type="evidence" value="ECO:0007669"/>
    <property type="project" value="TreeGrafter"/>
</dbReference>
<dbReference type="OrthoDB" id="2919105at2759"/>
<feature type="domain" description="Deacetylase sirtuin-type" evidence="8">
    <location>
        <begin position="231"/>
        <end position="632"/>
    </location>
</feature>
<dbReference type="Gene3D" id="3.40.50.1220">
    <property type="entry name" value="TPP-binding domain"/>
    <property type="match status" value="1"/>
</dbReference>
<feature type="compositionally biased region" description="Low complexity" evidence="7">
    <location>
        <begin position="948"/>
        <end position="967"/>
    </location>
</feature>
<dbReference type="GO" id="GO:0031508">
    <property type="term" value="P:pericentric heterochromatin formation"/>
    <property type="evidence" value="ECO:0007669"/>
    <property type="project" value="TreeGrafter"/>
</dbReference>
<dbReference type="AlphaFoldDB" id="A0A409WF10"/>
<reference evidence="9 10" key="1">
    <citation type="journal article" date="2018" name="Evol. Lett.">
        <title>Horizontal gene cluster transfer increased hallucinogenic mushroom diversity.</title>
        <authorList>
            <person name="Reynolds H.T."/>
            <person name="Vijayakumar V."/>
            <person name="Gluck-Thaler E."/>
            <person name="Korotkin H.B."/>
            <person name="Matheny P.B."/>
            <person name="Slot J.C."/>
        </authorList>
    </citation>
    <scope>NUCLEOTIDE SEQUENCE [LARGE SCALE GENOMIC DNA]</scope>
    <source>
        <strain evidence="9 10">2631</strain>
    </source>
</reference>
<dbReference type="InterPro" id="IPR026591">
    <property type="entry name" value="Sirtuin_cat_small_dom_sf"/>
</dbReference>
<evidence type="ECO:0000256" key="4">
    <source>
        <dbReference type="ARBA" id="ARBA00023027"/>
    </source>
</evidence>
<comment type="caution">
    <text evidence="9">The sequence shown here is derived from an EMBL/GenBank/DDBJ whole genome shotgun (WGS) entry which is preliminary data.</text>
</comment>
<dbReference type="PANTHER" id="PTHR11085">
    <property type="entry name" value="NAD-DEPENDENT PROTEIN DEACYLASE SIRTUIN-5, MITOCHONDRIAL-RELATED"/>
    <property type="match status" value="1"/>
</dbReference>
<comment type="similarity">
    <text evidence="2">Belongs to the sirtuin family. Class I subfamily.</text>
</comment>
<evidence type="ECO:0000256" key="7">
    <source>
        <dbReference type="SAM" id="MobiDB-lite"/>
    </source>
</evidence>
<evidence type="ECO:0000259" key="8">
    <source>
        <dbReference type="PROSITE" id="PS50305"/>
    </source>
</evidence>
<dbReference type="Gene3D" id="3.30.1600.10">
    <property type="entry name" value="SIR2/SIRT2 'Small Domain"/>
    <property type="match status" value="1"/>
</dbReference>
<dbReference type="InParanoid" id="A0A409WF10"/>
<keyword evidence="5" id="KW-0496">Mitochondrion</keyword>
<dbReference type="Proteomes" id="UP000283269">
    <property type="component" value="Unassembled WGS sequence"/>
</dbReference>
<protein>
    <recommendedName>
        <fullName evidence="8">Deacetylase sirtuin-type domain-containing protein</fullName>
    </recommendedName>
</protein>
<keyword evidence="10" id="KW-1185">Reference proteome</keyword>
<name>A0A409WF10_PSICY</name>
<dbReference type="GO" id="GO:0006282">
    <property type="term" value="P:regulation of DNA repair"/>
    <property type="evidence" value="ECO:0007669"/>
    <property type="project" value="TreeGrafter"/>
</dbReference>
<evidence type="ECO:0000313" key="9">
    <source>
        <dbReference type="EMBL" id="PPQ77138.1"/>
    </source>
</evidence>
<feature type="region of interest" description="Disordered" evidence="7">
    <location>
        <begin position="549"/>
        <end position="610"/>
    </location>
</feature>
<accession>A0A409WF10</accession>
<evidence type="ECO:0000256" key="2">
    <source>
        <dbReference type="ARBA" id="ARBA00006924"/>
    </source>
</evidence>